<evidence type="ECO:0000313" key="3">
    <source>
        <dbReference type="EMBL" id="OLQ09627.1"/>
    </source>
</evidence>
<dbReference type="EMBL" id="LSRX01000093">
    <property type="protein sequence ID" value="OLQ09627.1"/>
    <property type="molecule type" value="Genomic_DNA"/>
</dbReference>
<gene>
    <name evidence="3" type="ORF">AK812_SmicGene6697</name>
</gene>
<feature type="region of interest" description="Disordered" evidence="1">
    <location>
        <begin position="260"/>
        <end position="282"/>
    </location>
</feature>
<dbReference type="Proteomes" id="UP000186817">
    <property type="component" value="Unassembled WGS sequence"/>
</dbReference>
<name>A0A1Q9EQH6_SYMMI</name>
<dbReference type="OrthoDB" id="10448867at2759"/>
<dbReference type="AlphaFoldDB" id="A0A1Q9EQH6"/>
<reference evidence="3 4" key="1">
    <citation type="submission" date="2016-02" db="EMBL/GenBank/DDBJ databases">
        <title>Genome analysis of coral dinoflagellate symbionts highlights evolutionary adaptations to a symbiotic lifestyle.</title>
        <authorList>
            <person name="Aranda M."/>
            <person name="Li Y."/>
            <person name="Liew Y.J."/>
            <person name="Baumgarten S."/>
            <person name="Simakov O."/>
            <person name="Wilson M."/>
            <person name="Piel J."/>
            <person name="Ashoor H."/>
            <person name="Bougouffa S."/>
            <person name="Bajic V.B."/>
            <person name="Ryu T."/>
            <person name="Ravasi T."/>
            <person name="Bayer T."/>
            <person name="Micklem G."/>
            <person name="Kim H."/>
            <person name="Bhak J."/>
            <person name="Lajeunesse T.C."/>
            <person name="Voolstra C.R."/>
        </authorList>
    </citation>
    <scope>NUCLEOTIDE SEQUENCE [LARGE SCALE GENOMIC DNA]</scope>
    <source>
        <strain evidence="3 4">CCMP2467</strain>
    </source>
</reference>
<protein>
    <submittedName>
        <fullName evidence="3">Uncharacterized protein</fullName>
    </submittedName>
</protein>
<feature type="compositionally biased region" description="Basic and acidic residues" evidence="1">
    <location>
        <begin position="267"/>
        <end position="282"/>
    </location>
</feature>
<sequence>MDSSPRPTESAIIPPIRFNQEFSLLQLLARLRMGLQYLYLLRRGGNGGRGGNAEVSACGFNFRRFNQEFSLLQLLARLRMGLQYLYLLRRGDNGGRGGNAEVSACGFNFRCFNQEFSLLQLLARLRMGLQYLYLLRRGGNGGRGGNAEVSACGFNFRRAPDMCGGRGGSGGEGVATVEGAATQKSLPDRDEEAELAAAAAGGGGGPAMPADDVMMLMRFLTKKKLMMMMMMMMMTVMVMVVVVMTMMVMTMVRDVGGAVDAGGGDGNVRREARGVDRSRPDSKSAWDVFPRLRLVYALVMKKTGTRMKCSNPKTQLSCALKAQEIAACDLRDELCKTQEICPEPVDG</sequence>
<feature type="transmembrane region" description="Helical" evidence="2">
    <location>
        <begin position="225"/>
        <end position="249"/>
    </location>
</feature>
<keyword evidence="2" id="KW-0472">Membrane</keyword>
<organism evidence="3 4">
    <name type="scientific">Symbiodinium microadriaticum</name>
    <name type="common">Dinoflagellate</name>
    <name type="synonym">Zooxanthella microadriatica</name>
    <dbReference type="NCBI Taxonomy" id="2951"/>
    <lineage>
        <taxon>Eukaryota</taxon>
        <taxon>Sar</taxon>
        <taxon>Alveolata</taxon>
        <taxon>Dinophyceae</taxon>
        <taxon>Suessiales</taxon>
        <taxon>Symbiodiniaceae</taxon>
        <taxon>Symbiodinium</taxon>
    </lineage>
</organism>
<evidence type="ECO:0000256" key="1">
    <source>
        <dbReference type="SAM" id="MobiDB-lite"/>
    </source>
</evidence>
<accession>A0A1Q9EQH6</accession>
<keyword evidence="2" id="KW-1133">Transmembrane helix</keyword>
<keyword evidence="2" id="KW-0812">Transmembrane</keyword>
<evidence type="ECO:0000313" key="4">
    <source>
        <dbReference type="Proteomes" id="UP000186817"/>
    </source>
</evidence>
<evidence type="ECO:0000256" key="2">
    <source>
        <dbReference type="SAM" id="Phobius"/>
    </source>
</evidence>
<keyword evidence="4" id="KW-1185">Reference proteome</keyword>
<proteinExistence type="predicted"/>
<comment type="caution">
    <text evidence="3">The sequence shown here is derived from an EMBL/GenBank/DDBJ whole genome shotgun (WGS) entry which is preliminary data.</text>
</comment>